<evidence type="ECO:0000256" key="4">
    <source>
        <dbReference type="SAM" id="SignalP"/>
    </source>
</evidence>
<dbReference type="Proteomes" id="UP000005010">
    <property type="component" value="Chromosome"/>
</dbReference>
<dbReference type="SUPFAM" id="SSF54060">
    <property type="entry name" value="His-Me finger endonucleases"/>
    <property type="match status" value="1"/>
</dbReference>
<evidence type="ECO:0000313" key="6">
    <source>
        <dbReference type="Proteomes" id="UP000005010"/>
    </source>
</evidence>
<accession>I0EK95</accession>
<organism evidence="5 6">
    <name type="scientific">Helicobacter cetorum (strain ATCC BAA-429 / MIT 00-7128)</name>
    <dbReference type="NCBI Taxonomy" id="182217"/>
    <lineage>
        <taxon>Bacteria</taxon>
        <taxon>Pseudomonadati</taxon>
        <taxon>Campylobacterota</taxon>
        <taxon>Epsilonproteobacteria</taxon>
        <taxon>Campylobacterales</taxon>
        <taxon>Helicobacteraceae</taxon>
        <taxon>Helicobacter</taxon>
    </lineage>
</organism>
<keyword evidence="5" id="KW-0255">Endonuclease</keyword>
<dbReference type="EMBL" id="CP003479">
    <property type="protein sequence ID" value="AFI03364.1"/>
    <property type="molecule type" value="Genomic_DNA"/>
</dbReference>
<dbReference type="InterPro" id="IPR007346">
    <property type="entry name" value="Endonuclease-I"/>
</dbReference>
<keyword evidence="2" id="KW-0540">Nuclease</keyword>
<dbReference type="RefSeq" id="WP_014660240.1">
    <property type="nucleotide sequence ID" value="NC_017737.1"/>
</dbReference>
<gene>
    <name evidence="5" type="ordered locus">HCW_00345</name>
</gene>
<dbReference type="KEGG" id="hce:HCW_00345"/>
<dbReference type="STRING" id="182217.HCW_00345"/>
<comment type="similarity">
    <text evidence="1">Belongs to the EndA/NucM nuclease family.</text>
</comment>
<feature type="signal peptide" evidence="4">
    <location>
        <begin position="1"/>
        <end position="19"/>
    </location>
</feature>
<evidence type="ECO:0000256" key="3">
    <source>
        <dbReference type="ARBA" id="ARBA00022801"/>
    </source>
</evidence>
<proteinExistence type="inferred from homology"/>
<dbReference type="InterPro" id="IPR044925">
    <property type="entry name" value="His-Me_finger_sf"/>
</dbReference>
<feature type="chain" id="PRO_5003625559" evidence="4">
    <location>
        <begin position="20"/>
        <end position="233"/>
    </location>
</feature>
<reference evidence="6" key="1">
    <citation type="submission" date="2012-04" db="EMBL/GenBank/DDBJ databases">
        <title>Complete genome sequence of Helicobacter cetorum strain MIT 00-7128.</title>
        <authorList>
            <person name="Kersulyte D."/>
            <person name="Berg D.E."/>
        </authorList>
    </citation>
    <scope>NUCLEOTIDE SEQUENCE [LARGE SCALE GENOMIC DNA]</scope>
    <source>
        <strain evidence="6">MIT 00-7128</strain>
    </source>
</reference>
<dbReference type="PANTHER" id="PTHR33607:SF2">
    <property type="entry name" value="ENDONUCLEASE-1"/>
    <property type="match status" value="1"/>
</dbReference>
<keyword evidence="4" id="KW-0732">Signal</keyword>
<evidence type="ECO:0000256" key="2">
    <source>
        <dbReference type="ARBA" id="ARBA00022722"/>
    </source>
</evidence>
<dbReference type="PANTHER" id="PTHR33607">
    <property type="entry name" value="ENDONUCLEASE-1"/>
    <property type="match status" value="1"/>
</dbReference>
<name>I0EK95_HELC0</name>
<evidence type="ECO:0000313" key="5">
    <source>
        <dbReference type="EMBL" id="AFI03364.1"/>
    </source>
</evidence>
<evidence type="ECO:0000256" key="1">
    <source>
        <dbReference type="ARBA" id="ARBA00006429"/>
    </source>
</evidence>
<dbReference type="AlphaFoldDB" id="I0EK95"/>
<dbReference type="HOGENOM" id="CLU_070541_0_0_7"/>
<protein>
    <submittedName>
        <fullName evidence="5">Endonuclease I</fullName>
    </submittedName>
</protein>
<keyword evidence="6" id="KW-1185">Reference proteome</keyword>
<dbReference type="PATRIC" id="fig|182217.3.peg.74"/>
<dbReference type="Pfam" id="PF04231">
    <property type="entry name" value="Endonuclease_1"/>
    <property type="match status" value="1"/>
</dbReference>
<keyword evidence="3" id="KW-0378">Hydrolase</keyword>
<dbReference type="eggNOG" id="COG2356">
    <property type="taxonomic scope" value="Bacteria"/>
</dbReference>
<dbReference type="GO" id="GO:0016787">
    <property type="term" value="F:hydrolase activity"/>
    <property type="evidence" value="ECO:0007669"/>
    <property type="project" value="UniProtKB-KW"/>
</dbReference>
<dbReference type="GO" id="GO:0004519">
    <property type="term" value="F:endonuclease activity"/>
    <property type="evidence" value="ECO:0007669"/>
    <property type="project" value="UniProtKB-KW"/>
</dbReference>
<sequence>MLSFKALSLSSIIALNALALNSLNAKPHNFAEAKSVLSKFYAKHQNLDETFYCHAPFRAIHKGKKISFEILPSQNYKPRHAITKKGTTNKRAWKVEWEHLMPAENFGKHLACWKEGGRRACQKDPIFREMEADLHNLVPSVGEVNGDRNNYKYAESPKGMRYTQYGNCQVYTDFKNKRFYPANYSKGQIARAELYMSKTYHINLGKAELKLMQAWDKMYPKSKVEIEREELFQ</sequence>